<feature type="domain" description="Deacetylase sirtuin-type" evidence="6">
    <location>
        <begin position="1"/>
        <end position="266"/>
    </location>
</feature>
<dbReference type="AlphaFoldDB" id="A0A9P8IFZ4"/>
<evidence type="ECO:0000256" key="3">
    <source>
        <dbReference type="ARBA" id="ARBA00023027"/>
    </source>
</evidence>
<feature type="binding site" evidence="4">
    <location>
        <position position="140"/>
    </location>
    <ligand>
        <name>Zn(2+)</name>
        <dbReference type="ChEBI" id="CHEBI:29105"/>
    </ligand>
</feature>
<feature type="active site" description="Proton acceptor" evidence="4">
    <location>
        <position position="110"/>
    </location>
</feature>
<dbReference type="Proteomes" id="UP000750711">
    <property type="component" value="Unassembled WGS sequence"/>
</dbReference>
<dbReference type="Pfam" id="PF02146">
    <property type="entry name" value="SIR2"/>
    <property type="match status" value="1"/>
</dbReference>
<feature type="binding site" evidence="4">
    <location>
        <position position="121"/>
    </location>
    <ligand>
        <name>Zn(2+)</name>
        <dbReference type="ChEBI" id="CHEBI:29105"/>
    </ligand>
</feature>
<keyword evidence="4" id="KW-0479">Metal-binding</keyword>
<dbReference type="EMBL" id="JAGHQM010002007">
    <property type="protein sequence ID" value="KAH0551463.1"/>
    <property type="molecule type" value="Genomic_DNA"/>
</dbReference>
<dbReference type="GO" id="GO:0070403">
    <property type="term" value="F:NAD+ binding"/>
    <property type="evidence" value="ECO:0007669"/>
    <property type="project" value="InterPro"/>
</dbReference>
<accession>A0A9P8IFZ4</accession>
<name>A0A9P8IFZ4_9PEZI</name>
<dbReference type="GO" id="GO:0016740">
    <property type="term" value="F:transferase activity"/>
    <property type="evidence" value="ECO:0007669"/>
    <property type="project" value="UniProtKB-KW"/>
</dbReference>
<dbReference type="InterPro" id="IPR003000">
    <property type="entry name" value="Sirtuin"/>
</dbReference>
<feature type="region of interest" description="Disordered" evidence="5">
    <location>
        <begin position="298"/>
        <end position="471"/>
    </location>
</feature>
<evidence type="ECO:0000313" key="7">
    <source>
        <dbReference type="EMBL" id="KAH0551463.1"/>
    </source>
</evidence>
<comment type="caution">
    <text evidence="7">The sequence shown here is derived from an EMBL/GenBank/DDBJ whole genome shotgun (WGS) entry which is preliminary data.</text>
</comment>
<proteinExistence type="inferred from homology"/>
<evidence type="ECO:0000256" key="1">
    <source>
        <dbReference type="ARBA" id="ARBA00006924"/>
    </source>
</evidence>
<gene>
    <name evidence="7" type="ORF">GP486_007321</name>
</gene>
<feature type="compositionally biased region" description="Polar residues" evidence="5">
    <location>
        <begin position="383"/>
        <end position="404"/>
    </location>
</feature>
<dbReference type="PANTHER" id="PTHR47651:SF17">
    <property type="entry name" value="DEACETYLASE SIRTUIN-TYPE DOMAIN-CONTAINING PROTEIN"/>
    <property type="match status" value="1"/>
</dbReference>
<dbReference type="InterPro" id="IPR026591">
    <property type="entry name" value="Sirtuin_cat_small_dom_sf"/>
</dbReference>
<evidence type="ECO:0000313" key="8">
    <source>
        <dbReference type="Proteomes" id="UP000750711"/>
    </source>
</evidence>
<dbReference type="PROSITE" id="PS50305">
    <property type="entry name" value="SIRTUIN"/>
    <property type="match status" value="1"/>
</dbReference>
<dbReference type="Gene3D" id="3.30.1600.10">
    <property type="entry name" value="SIR2/SIRT2 'Small Domain"/>
    <property type="match status" value="1"/>
</dbReference>
<dbReference type="SUPFAM" id="SSF52467">
    <property type="entry name" value="DHS-like NAD/FAD-binding domain"/>
    <property type="match status" value="1"/>
</dbReference>
<feature type="binding site" evidence="4">
    <location>
        <position position="143"/>
    </location>
    <ligand>
        <name>Zn(2+)</name>
        <dbReference type="ChEBI" id="CHEBI:29105"/>
    </ligand>
</feature>
<keyword evidence="4" id="KW-0862">Zinc</keyword>
<dbReference type="Gene3D" id="3.40.50.1220">
    <property type="entry name" value="TPP-binding domain"/>
    <property type="match status" value="1"/>
</dbReference>
<feature type="compositionally biased region" description="Polar residues" evidence="5">
    <location>
        <begin position="318"/>
        <end position="343"/>
    </location>
</feature>
<keyword evidence="2" id="KW-0808">Transferase</keyword>
<sequence>PDFRSANGLFNNLRSEHKLKASGKHLFDASVYKSGPSTSSFHDMVRSLSHLIDSSRPTAFHHLLATLAREGRLMRLYSQNVDGIDTSLPPLATKVPLSTKGPWPRTIQLHGGLEKMVCQKCNHLSAFQPALFEGPEPPSCGECEALDSVRTTIAGKRSHGIGKLRPRIVLYNEYNPDAEAIGAVTKADLRSRPDAVIVVGTSLKVPGVRRIVREMCGVVRAKRDGIAIWINNDPEPLGKEFENCWDLVVRGDCEEVARFAGLRRWDDDSRGSGDVDSEEFNKAKKGCSDVKVVIETPKKKKGMKSVQGVLTPAGSPHLESSSVKQDNGTEISRGTAEAPTTKQLDVGLKQASTTGRSKKNPKSSEKLPKKKRSKAPASEGTIKINTTFKVSKTNATGSRPSKPSGQPKKQLAPKQLKAESQTSPSSVSCVVTTETRNAPSLSPTLAIRPHSPRAVRPSIPENSPAREKECDNEDSRACSIFHPRLQISVDSPVHHTSGGFASRSETVSPKGPLPDSLAMLMNP</sequence>
<evidence type="ECO:0000256" key="5">
    <source>
        <dbReference type="SAM" id="MobiDB-lite"/>
    </source>
</evidence>
<dbReference type="InterPro" id="IPR026590">
    <property type="entry name" value="Ssirtuin_cat_dom"/>
</dbReference>
<feature type="binding site" evidence="4">
    <location>
        <position position="118"/>
    </location>
    <ligand>
        <name>Zn(2+)</name>
        <dbReference type="ChEBI" id="CHEBI:29105"/>
    </ligand>
</feature>
<organism evidence="7 8">
    <name type="scientific">Trichoglossum hirsutum</name>
    <dbReference type="NCBI Taxonomy" id="265104"/>
    <lineage>
        <taxon>Eukaryota</taxon>
        <taxon>Fungi</taxon>
        <taxon>Dikarya</taxon>
        <taxon>Ascomycota</taxon>
        <taxon>Pezizomycotina</taxon>
        <taxon>Geoglossomycetes</taxon>
        <taxon>Geoglossales</taxon>
        <taxon>Geoglossaceae</taxon>
        <taxon>Trichoglossum</taxon>
    </lineage>
</organism>
<dbReference type="PANTHER" id="PTHR47651">
    <property type="entry name" value="NAD-DEPENDENT HISTONE DEACETYLASE HST4"/>
    <property type="match status" value="1"/>
</dbReference>
<evidence type="ECO:0000259" key="6">
    <source>
        <dbReference type="PROSITE" id="PS50305"/>
    </source>
</evidence>
<evidence type="ECO:0000256" key="4">
    <source>
        <dbReference type="PROSITE-ProRule" id="PRU00236"/>
    </source>
</evidence>
<feature type="compositionally biased region" description="Low complexity" evidence="5">
    <location>
        <begin position="406"/>
        <end position="433"/>
    </location>
</feature>
<evidence type="ECO:0000256" key="2">
    <source>
        <dbReference type="ARBA" id="ARBA00022679"/>
    </source>
</evidence>
<comment type="similarity">
    <text evidence="1">Belongs to the sirtuin family. Class I subfamily.</text>
</comment>
<keyword evidence="8" id="KW-1185">Reference proteome</keyword>
<feature type="compositionally biased region" description="Polar residues" evidence="5">
    <location>
        <begin position="434"/>
        <end position="443"/>
    </location>
</feature>
<reference evidence="7" key="1">
    <citation type="submission" date="2021-03" db="EMBL/GenBank/DDBJ databases">
        <title>Comparative genomics and phylogenomic investigation of the class Geoglossomycetes provide insights into ecological specialization and systematics.</title>
        <authorList>
            <person name="Melie T."/>
            <person name="Pirro S."/>
            <person name="Miller A.N."/>
            <person name="Quandt A."/>
        </authorList>
    </citation>
    <scope>NUCLEOTIDE SEQUENCE</scope>
    <source>
        <strain evidence="7">CAQ_001_2017</strain>
    </source>
</reference>
<feature type="region of interest" description="Disordered" evidence="5">
    <location>
        <begin position="489"/>
        <end position="523"/>
    </location>
</feature>
<feature type="non-terminal residue" evidence="7">
    <location>
        <position position="1"/>
    </location>
</feature>
<dbReference type="InterPro" id="IPR029035">
    <property type="entry name" value="DHS-like_NAD/FAD-binding_dom"/>
</dbReference>
<protein>
    <recommendedName>
        <fullName evidence="6">Deacetylase sirtuin-type domain-containing protein</fullName>
    </recommendedName>
</protein>
<keyword evidence="3" id="KW-0520">NAD</keyword>
<dbReference type="GO" id="GO:0046872">
    <property type="term" value="F:metal ion binding"/>
    <property type="evidence" value="ECO:0007669"/>
    <property type="project" value="UniProtKB-KW"/>
</dbReference>